<dbReference type="Proteomes" id="UP000003656">
    <property type="component" value="Unassembled WGS sequence"/>
</dbReference>
<feature type="compositionally biased region" description="Acidic residues" evidence="1">
    <location>
        <begin position="418"/>
        <end position="432"/>
    </location>
</feature>
<dbReference type="InterPro" id="IPR021391">
    <property type="entry name" value="DUF3027"/>
</dbReference>
<protein>
    <recommendedName>
        <fullName evidence="4">DUF3027 domain-containing protein</fullName>
    </recommendedName>
</protein>
<gene>
    <name evidence="2" type="ORF">BIFGAL_03385</name>
</gene>
<sequence length="475" mass="52162">MSVMANSDLDPQALAKTMAIEAAQDPSYVGDFVTSRDEDGVTDFRFVSLMPGYEGWQWSVTMFHDEELDTWTVDESTMVPTQQALLPPKWVPWKDRLEPSDLSVTDAIGTEPDDERLEPGVTKSEEQADEHEGDSTQDVEEAVEAFDLSRRRVLSELGRAQTAKRWYEGPHGPKSLSTKTADGHVCSTCGFFLQLQGDLNTMFGVCANRWSPDDGRVVSLDHGCGEHSQIEPPEPSRLWVQTKPALDDLHIDIIAQNPREERGDVELMERLAEDEVQEAAQADVDMQKSDEEAVAQDEANLNATAEAVVLGQAEQRESEQVEAQQQLDIVLQEAQDAADRAAAEAQQAVALAEQIEAQAHSDQPDEQPQKVASEQAQHDNLTDNGEQGNQEAEQAEPQIENNGEPAEQGSEQAAQDAEPTEQAEPAEQEDAEPTQTDAEQTVEPDAEHSIDDAVQNQQTAPTQDAESAETEPSQA</sequence>
<evidence type="ECO:0000313" key="2">
    <source>
        <dbReference type="EMBL" id="EFA23268.1"/>
    </source>
</evidence>
<proteinExistence type="predicted"/>
<evidence type="ECO:0000313" key="3">
    <source>
        <dbReference type="Proteomes" id="UP000003656"/>
    </source>
</evidence>
<dbReference type="eggNOG" id="ENOG502ZBU7">
    <property type="taxonomic scope" value="Bacteria"/>
</dbReference>
<evidence type="ECO:0000256" key="1">
    <source>
        <dbReference type="SAM" id="MobiDB-lite"/>
    </source>
</evidence>
<dbReference type="Pfam" id="PF11228">
    <property type="entry name" value="DUF3027"/>
    <property type="match status" value="1"/>
</dbReference>
<dbReference type="STRING" id="561180.BIFGAL_03385"/>
<feature type="compositionally biased region" description="Acidic residues" evidence="1">
    <location>
        <begin position="127"/>
        <end position="139"/>
    </location>
</feature>
<reference evidence="2 3" key="1">
    <citation type="submission" date="2009-11" db="EMBL/GenBank/DDBJ databases">
        <authorList>
            <person name="Weinstock G."/>
            <person name="Sodergren E."/>
            <person name="Clifton S."/>
            <person name="Fulton L."/>
            <person name="Fulton B."/>
            <person name="Courtney L."/>
            <person name="Fronick C."/>
            <person name="Harrison M."/>
            <person name="Strong C."/>
            <person name="Farmer C."/>
            <person name="Delahaunty K."/>
            <person name="Markovic C."/>
            <person name="Hall O."/>
            <person name="Minx P."/>
            <person name="Tomlinson C."/>
            <person name="Mitreva M."/>
            <person name="Nelson J."/>
            <person name="Hou S."/>
            <person name="Wollam A."/>
            <person name="Pepin K.H."/>
            <person name="Johnson M."/>
            <person name="Bhonagiri V."/>
            <person name="Nash W.E."/>
            <person name="Warren W."/>
            <person name="Chinwalla A."/>
            <person name="Mardis E.R."/>
            <person name="Wilson R.K."/>
        </authorList>
    </citation>
    <scope>NUCLEOTIDE SEQUENCE [LARGE SCALE GENOMIC DNA]</scope>
    <source>
        <strain evidence="2 3">DSM 20093</strain>
    </source>
</reference>
<dbReference type="AlphaFoldDB" id="D1NU64"/>
<feature type="compositionally biased region" description="Polar residues" evidence="1">
    <location>
        <begin position="454"/>
        <end position="475"/>
    </location>
</feature>
<name>D1NU64_9BIFI</name>
<feature type="region of interest" description="Disordered" evidence="1">
    <location>
        <begin position="353"/>
        <end position="475"/>
    </location>
</feature>
<dbReference type="EMBL" id="ABXB03000002">
    <property type="protein sequence ID" value="EFA23268.1"/>
    <property type="molecule type" value="Genomic_DNA"/>
</dbReference>
<feature type="compositionally biased region" description="Low complexity" evidence="1">
    <location>
        <begin position="384"/>
        <end position="398"/>
    </location>
</feature>
<accession>D1NU64</accession>
<organism evidence="2 3">
    <name type="scientific">Bifidobacterium gallicum DSM 20093 = LMG 11596</name>
    <dbReference type="NCBI Taxonomy" id="561180"/>
    <lineage>
        <taxon>Bacteria</taxon>
        <taxon>Bacillati</taxon>
        <taxon>Actinomycetota</taxon>
        <taxon>Actinomycetes</taxon>
        <taxon>Bifidobacteriales</taxon>
        <taxon>Bifidobacteriaceae</taxon>
        <taxon>Bifidobacterium</taxon>
    </lineage>
</organism>
<evidence type="ECO:0008006" key="4">
    <source>
        <dbReference type="Google" id="ProtNLM"/>
    </source>
</evidence>
<feature type="region of interest" description="Disordered" evidence="1">
    <location>
        <begin position="103"/>
        <end position="139"/>
    </location>
</feature>
<comment type="caution">
    <text evidence="2">The sequence shown here is derived from an EMBL/GenBank/DDBJ whole genome shotgun (WGS) entry which is preliminary data.</text>
</comment>